<dbReference type="InterPro" id="IPR005049">
    <property type="entry name" value="STL-like"/>
</dbReference>
<accession>A0A8R1EQM4</accession>
<dbReference type="Proteomes" id="UP000005237">
    <property type="component" value="Unassembled WGS sequence"/>
</dbReference>
<dbReference type="Pfam" id="PF03385">
    <property type="entry name" value="STELLO"/>
    <property type="match status" value="1"/>
</dbReference>
<dbReference type="PANTHER" id="PTHR31362:SF0">
    <property type="entry name" value="EXOSTOSIN DOMAIN-CONTAINING PROTEIN-RELATED"/>
    <property type="match status" value="1"/>
</dbReference>
<evidence type="ECO:0000313" key="2">
    <source>
        <dbReference type="Proteomes" id="UP000005237"/>
    </source>
</evidence>
<dbReference type="AlphaFoldDB" id="A0A8R1EQM4"/>
<keyword evidence="2" id="KW-1185">Reference proteome</keyword>
<proteinExistence type="predicted"/>
<reference evidence="2" key="1">
    <citation type="submission" date="2010-08" db="EMBL/GenBank/DDBJ databases">
        <authorList>
            <consortium name="Caenorhabditis japonica Sequencing Consortium"/>
            <person name="Wilson R.K."/>
        </authorList>
    </citation>
    <scope>NUCLEOTIDE SEQUENCE [LARGE SCALE GENOMIC DNA]</scope>
    <source>
        <strain evidence="2">DF5081</strain>
    </source>
</reference>
<dbReference type="EnsemblMetazoa" id="CJA38369b.1">
    <property type="protein sequence ID" value="CJA38369b.1"/>
    <property type="gene ID" value="WBGene00214216"/>
</dbReference>
<organism evidence="1 2">
    <name type="scientific">Caenorhabditis japonica</name>
    <dbReference type="NCBI Taxonomy" id="281687"/>
    <lineage>
        <taxon>Eukaryota</taxon>
        <taxon>Metazoa</taxon>
        <taxon>Ecdysozoa</taxon>
        <taxon>Nematoda</taxon>
        <taxon>Chromadorea</taxon>
        <taxon>Rhabditida</taxon>
        <taxon>Rhabditina</taxon>
        <taxon>Rhabditomorpha</taxon>
        <taxon>Rhabditoidea</taxon>
        <taxon>Rhabditidae</taxon>
        <taxon>Peloderinae</taxon>
        <taxon>Caenorhabditis</taxon>
    </lineage>
</organism>
<reference evidence="1" key="2">
    <citation type="submission" date="2022-06" db="UniProtKB">
        <authorList>
            <consortium name="EnsemblMetazoa"/>
        </authorList>
    </citation>
    <scope>IDENTIFICATION</scope>
    <source>
        <strain evidence="1">DF5081</strain>
    </source>
</reference>
<protein>
    <submittedName>
        <fullName evidence="1">Uncharacterized protein</fullName>
    </submittedName>
</protein>
<sequence>MNPAEMHRGFFAYHCITLAQQMRFSSNVNGYFLLADDSIFNIWQQIDYSRVHHVMGVTYSNCSDWWPGDNGILAARRAVQTAKDTVDPKVIETWQTFENGLRKYGYLLPNETVDSQMLSGLGRSVSDLSPNGNYSYLWLNRRNWSTLYSENLMMLHPIKPSQFRAPVYERFLYCEKVMQVWSDIMFRGSTNYTTKQDGDEDYLNG</sequence>
<evidence type="ECO:0000313" key="1">
    <source>
        <dbReference type="EnsemblMetazoa" id="CJA38369b.1"/>
    </source>
</evidence>
<name>A0A8R1EQM4_CAEJA</name>
<dbReference type="PANTHER" id="PTHR31362">
    <property type="entry name" value="GLYCOSYLTRANSFERASE STELLO1-RELATED"/>
    <property type="match status" value="1"/>
</dbReference>